<keyword evidence="3" id="KW-1185">Reference proteome</keyword>
<dbReference type="Proteomes" id="UP001056855">
    <property type="component" value="Plasmid unnamed2"/>
</dbReference>
<dbReference type="InterPro" id="IPR007159">
    <property type="entry name" value="SpoVT-AbrB_dom"/>
</dbReference>
<dbReference type="GO" id="GO:0003677">
    <property type="term" value="F:DNA binding"/>
    <property type="evidence" value="ECO:0007669"/>
    <property type="project" value="UniProtKB-KW"/>
</dbReference>
<evidence type="ECO:0000259" key="1">
    <source>
        <dbReference type="SMART" id="SM00966"/>
    </source>
</evidence>
<dbReference type="AlphaFoldDB" id="A0A9E7SWZ7"/>
<evidence type="ECO:0000313" key="2">
    <source>
        <dbReference type="EMBL" id="UTF55930.1"/>
    </source>
</evidence>
<sequence>METRKAQLTGGSTFTVSLPKEWANEIDLETGDTLRLYPRKRTIIIESAEDDDYWETNVDIDHFSETQVRRTIQALYTTGFNRLTLSASTDLSQNRRVISATAREFIGLETLESTDTQVKLQSLLDSATVSVEQSTVQIQQVALSMHEDAVTTLIEQDDALAEHVIEQDDQVDRLYAMISRHFQRSLVRLRETEELDLDQSDLYDYQTTARQLERVADHAEKIANLAARFKNPLPDDFVDEIETNAEASRRIVEQATSTIIGDADIETAHRALDNRDELAAELEDLERELHERDIPESHLIALTLDSLTRTAEYGGNIAETALQTAAREKQL</sequence>
<dbReference type="InterPro" id="IPR028366">
    <property type="entry name" value="PhoU"/>
</dbReference>
<dbReference type="Gene3D" id="1.20.58.220">
    <property type="entry name" value="Phosphate transport system protein phou homolog 2, domain 2"/>
    <property type="match status" value="1"/>
</dbReference>
<keyword evidence="2" id="KW-0614">Plasmid</keyword>
<dbReference type="InterPro" id="IPR038078">
    <property type="entry name" value="PhoU-like_sf"/>
</dbReference>
<dbReference type="PANTHER" id="PTHR42930:SF6">
    <property type="entry name" value="PHOSPHATE REGULATORY PROTEIN-LIKE PROTEIN"/>
    <property type="match status" value="1"/>
</dbReference>
<proteinExistence type="predicted"/>
<dbReference type="GO" id="GO:0030643">
    <property type="term" value="P:intracellular phosphate ion homeostasis"/>
    <property type="evidence" value="ECO:0007669"/>
    <property type="project" value="InterPro"/>
</dbReference>
<gene>
    <name evidence="2" type="ORF">NGM29_20225</name>
</gene>
<keyword evidence="2" id="KW-0238">DNA-binding</keyword>
<dbReference type="InterPro" id="IPR026022">
    <property type="entry name" value="PhoU_dom"/>
</dbReference>
<dbReference type="GO" id="GO:0045936">
    <property type="term" value="P:negative regulation of phosphate metabolic process"/>
    <property type="evidence" value="ECO:0007669"/>
    <property type="project" value="InterPro"/>
</dbReference>
<dbReference type="SMART" id="SM00966">
    <property type="entry name" value="SpoVT_AbrB"/>
    <property type="match status" value="1"/>
</dbReference>
<dbReference type="PANTHER" id="PTHR42930">
    <property type="entry name" value="PHOSPHATE-SPECIFIC TRANSPORT SYSTEM ACCESSORY PROTEIN PHOU"/>
    <property type="match status" value="1"/>
</dbReference>
<name>A0A9E7SWZ7_9EURY</name>
<evidence type="ECO:0000313" key="3">
    <source>
        <dbReference type="Proteomes" id="UP001056855"/>
    </source>
</evidence>
<protein>
    <submittedName>
        <fullName evidence="2">AbrB/MazE/SpoVT family DNA-binding domain-containing protein</fullName>
    </submittedName>
</protein>
<dbReference type="Pfam" id="PF01895">
    <property type="entry name" value="PhoU"/>
    <property type="match status" value="1"/>
</dbReference>
<dbReference type="EMBL" id="CP100357">
    <property type="protein sequence ID" value="UTF55930.1"/>
    <property type="molecule type" value="Genomic_DNA"/>
</dbReference>
<dbReference type="GeneID" id="73292425"/>
<organism evidence="2 3">
    <name type="scientific">Natronosalvus rutilus</name>
    <dbReference type="NCBI Taxonomy" id="2953753"/>
    <lineage>
        <taxon>Archaea</taxon>
        <taxon>Methanobacteriati</taxon>
        <taxon>Methanobacteriota</taxon>
        <taxon>Stenosarchaea group</taxon>
        <taxon>Halobacteria</taxon>
        <taxon>Halobacteriales</taxon>
        <taxon>Natrialbaceae</taxon>
        <taxon>Natronosalvus</taxon>
    </lineage>
</organism>
<reference evidence="2" key="1">
    <citation type="submission" date="2022-06" db="EMBL/GenBank/DDBJ databases">
        <title>Diverse halophilic archaea isolated from saline environments.</title>
        <authorList>
            <person name="Cui H.-L."/>
        </authorList>
    </citation>
    <scope>NUCLEOTIDE SEQUENCE</scope>
    <source>
        <strain evidence="2">WLHS1</strain>
        <plasmid evidence="2">unnamed2</plasmid>
    </source>
</reference>
<dbReference type="KEGG" id="sawl:NGM29_20225"/>
<dbReference type="RefSeq" id="WP_254161447.1">
    <property type="nucleotide sequence ID" value="NZ_CP100357.1"/>
</dbReference>
<accession>A0A9E7SWZ7</accession>
<dbReference type="Pfam" id="PF04014">
    <property type="entry name" value="MazE_antitoxin"/>
    <property type="match status" value="1"/>
</dbReference>
<feature type="domain" description="SpoVT-AbrB" evidence="1">
    <location>
        <begin position="8"/>
        <end position="53"/>
    </location>
</feature>
<dbReference type="SUPFAM" id="SSF109755">
    <property type="entry name" value="PhoU-like"/>
    <property type="match status" value="1"/>
</dbReference>
<geneLocation type="plasmid" evidence="2 3">
    <name>unnamed2</name>
</geneLocation>